<reference evidence="2 3" key="1">
    <citation type="submission" date="2018-12" db="EMBL/GenBank/DDBJ databases">
        <title>Draft genome sequence of Xylaria grammica IHI A82.</title>
        <authorList>
            <person name="Buettner E."/>
            <person name="Kellner H."/>
        </authorList>
    </citation>
    <scope>NUCLEOTIDE SEQUENCE [LARGE SCALE GENOMIC DNA]</scope>
    <source>
        <strain evidence="2 3">IHI A82</strain>
    </source>
</reference>
<feature type="non-terminal residue" evidence="2">
    <location>
        <position position="772"/>
    </location>
</feature>
<feature type="compositionally biased region" description="Polar residues" evidence="1">
    <location>
        <begin position="605"/>
        <end position="628"/>
    </location>
</feature>
<protein>
    <recommendedName>
        <fullName evidence="4">Fungal N-terminal domain-containing protein</fullName>
    </recommendedName>
</protein>
<evidence type="ECO:0000256" key="1">
    <source>
        <dbReference type="SAM" id="MobiDB-lite"/>
    </source>
</evidence>
<feature type="region of interest" description="Disordered" evidence="1">
    <location>
        <begin position="215"/>
        <end position="240"/>
    </location>
</feature>
<proteinExistence type="predicted"/>
<organism evidence="2 3">
    <name type="scientific">Xylaria grammica</name>
    <dbReference type="NCBI Taxonomy" id="363999"/>
    <lineage>
        <taxon>Eukaryota</taxon>
        <taxon>Fungi</taxon>
        <taxon>Dikarya</taxon>
        <taxon>Ascomycota</taxon>
        <taxon>Pezizomycotina</taxon>
        <taxon>Sordariomycetes</taxon>
        <taxon>Xylariomycetidae</taxon>
        <taxon>Xylariales</taxon>
        <taxon>Xylariaceae</taxon>
        <taxon>Xylaria</taxon>
    </lineage>
</organism>
<accession>A0A439CLV6</accession>
<sequence>MDPLSITTSVITLLGAASNIYNVLQSIRHADRGLQSLVREVSTLNGYLRSIDKALEDCRGSAYALSHIDPALWKESKIALSDCQQTINELGSVFKEPKRPSRSNTLFRRARVAAELHSRAGDIASIREKLSMSNLSLQTLLQVINVSLSLRSNESHDTILRDLKELKDALKRSSQAATVSYSTLFLNEQDIRLVHHLKGLIRAAHDFHTSASVTASTVAGTQPPPTDFGDDDARSGFSPRLPSMKRQQIETYLSENERVARSNTSVSSIGNNEIIPLGSLKSDEVALETREIDSNHTFSSIFTSGFSKIAQRALQQLDLGKAEGLLREALKWHGSSGSNDVHHHQRLQTQLALCSLLQGNRQEAQALILDLVDANTEQDAVAHQLLYALALLQLHELDFEGARENSKLLWAALQRMPHCTVPEANDAMRVLATSYQESGDSLLADAIQAELPDLRLSEPMPKMVDFLVDCEELLVEIFGLQDCPELSRSLSVVHKINNLPIAKNLSSLQLRVQKLEDPRSPISECPSSDADDESSEKANPDFVNARPKVKKRSWSNLRALFRPRLTDLYALNTGTQDSTFRLKKIVKVSHVAPVSPQAPSPSHDASVSSIQDPIKSKQNSLTKTGSEIQNNYDSESKYRIAKWITGQANSTSTDITTTATKTEGQENEGPEQQLQREFSFRKGVADRLSEKPQTTTTSTFFEMPNNAIFELMDTSPCPVPSAQGSEAYAHGRQSNEGKRKRLHKIPKLDKLENDSSMSLCLSNSSGPIPDID</sequence>
<evidence type="ECO:0000313" key="3">
    <source>
        <dbReference type="Proteomes" id="UP000286045"/>
    </source>
</evidence>
<feature type="compositionally biased region" description="Low complexity" evidence="1">
    <location>
        <begin position="755"/>
        <end position="765"/>
    </location>
</feature>
<evidence type="ECO:0008006" key="4">
    <source>
        <dbReference type="Google" id="ProtNLM"/>
    </source>
</evidence>
<comment type="caution">
    <text evidence="2">The sequence shown here is derived from an EMBL/GenBank/DDBJ whole genome shotgun (WGS) entry which is preliminary data.</text>
</comment>
<feature type="compositionally biased region" description="Low complexity" evidence="1">
    <location>
        <begin position="593"/>
        <end position="603"/>
    </location>
</feature>
<name>A0A439CLV6_9PEZI</name>
<dbReference type="STRING" id="363999.A0A439CLV6"/>
<dbReference type="EMBL" id="RYZI01000919">
    <property type="protein sequence ID" value="RWA03145.1"/>
    <property type="molecule type" value="Genomic_DNA"/>
</dbReference>
<keyword evidence="3" id="KW-1185">Reference proteome</keyword>
<feature type="region of interest" description="Disordered" evidence="1">
    <location>
        <begin position="717"/>
        <end position="772"/>
    </location>
</feature>
<dbReference type="AlphaFoldDB" id="A0A439CLV6"/>
<feature type="compositionally biased region" description="Low complexity" evidence="1">
    <location>
        <begin position="651"/>
        <end position="662"/>
    </location>
</feature>
<dbReference type="Proteomes" id="UP000286045">
    <property type="component" value="Unassembled WGS sequence"/>
</dbReference>
<feature type="region of interest" description="Disordered" evidence="1">
    <location>
        <begin position="517"/>
        <end position="544"/>
    </location>
</feature>
<feature type="region of interest" description="Disordered" evidence="1">
    <location>
        <begin position="593"/>
        <end position="628"/>
    </location>
</feature>
<feature type="region of interest" description="Disordered" evidence="1">
    <location>
        <begin position="649"/>
        <end position="674"/>
    </location>
</feature>
<evidence type="ECO:0000313" key="2">
    <source>
        <dbReference type="EMBL" id="RWA03145.1"/>
    </source>
</evidence>
<gene>
    <name evidence="2" type="ORF">EKO27_g11960</name>
</gene>